<dbReference type="InterPro" id="IPR002156">
    <property type="entry name" value="RNaseH_domain"/>
</dbReference>
<evidence type="ECO:0000256" key="1">
    <source>
        <dbReference type="SAM" id="MobiDB-lite"/>
    </source>
</evidence>
<dbReference type="CDD" id="cd06222">
    <property type="entry name" value="RNase_H_like"/>
    <property type="match status" value="1"/>
</dbReference>
<accession>A0A3P6F7V7</accession>
<evidence type="ECO:0000259" key="2">
    <source>
        <dbReference type="Pfam" id="PF13456"/>
    </source>
</evidence>
<dbReference type="SUPFAM" id="SSF53098">
    <property type="entry name" value="Ribonuclease H-like"/>
    <property type="match status" value="1"/>
</dbReference>
<dbReference type="InterPro" id="IPR052929">
    <property type="entry name" value="RNase_H-like_EbsB-rel"/>
</dbReference>
<feature type="domain" description="RNase H type-1" evidence="2">
    <location>
        <begin position="51"/>
        <end position="173"/>
    </location>
</feature>
<dbReference type="InterPro" id="IPR044730">
    <property type="entry name" value="RNase_H-like_dom_plant"/>
</dbReference>
<dbReference type="EMBL" id="LR031877">
    <property type="protein sequence ID" value="VDD43484.1"/>
    <property type="molecule type" value="Genomic_DNA"/>
</dbReference>
<dbReference type="Gene3D" id="3.30.420.10">
    <property type="entry name" value="Ribonuclease H-like superfamily/Ribonuclease H"/>
    <property type="match status" value="1"/>
</dbReference>
<gene>
    <name evidence="3" type="ORF">BOLC5T31031H</name>
</gene>
<reference evidence="3" key="1">
    <citation type="submission" date="2018-11" db="EMBL/GenBank/DDBJ databases">
        <authorList>
            <consortium name="Genoscope - CEA"/>
            <person name="William W."/>
        </authorList>
    </citation>
    <scope>NUCLEOTIDE SEQUENCE</scope>
</reference>
<proteinExistence type="predicted"/>
<feature type="region of interest" description="Disordered" evidence="1">
    <location>
        <begin position="15"/>
        <end position="36"/>
    </location>
</feature>
<dbReference type="AlphaFoldDB" id="A0A3P6F7V7"/>
<evidence type="ECO:0000313" key="3">
    <source>
        <dbReference type="EMBL" id="VDD43484.1"/>
    </source>
</evidence>
<dbReference type="Pfam" id="PF13456">
    <property type="entry name" value="RVT_3"/>
    <property type="match status" value="1"/>
</dbReference>
<sequence>MEIIQKSIADAKEWQQAQDHTAIPPNEPVALPSRSSTIRTPTALPTTVICNVDGAWDARTKNCGVGGVFSGWYPRKKIDPICDSRRLVSSALMAEALAIRSAVIYAASLNIKSLMILSDSLTLVKLLKERGSLPALFGILFDIYHFSSSFDVVSFSFVPRLSNGLADSVAKSALSLLNSAPSNGV</sequence>
<name>A0A3P6F7V7_BRAOL</name>
<dbReference type="PANTHER" id="PTHR47074">
    <property type="entry name" value="BNAC02G40300D PROTEIN"/>
    <property type="match status" value="1"/>
</dbReference>
<dbReference type="GO" id="GO:0003676">
    <property type="term" value="F:nucleic acid binding"/>
    <property type="evidence" value="ECO:0007669"/>
    <property type="project" value="InterPro"/>
</dbReference>
<dbReference type="GO" id="GO:0004523">
    <property type="term" value="F:RNA-DNA hybrid ribonuclease activity"/>
    <property type="evidence" value="ECO:0007669"/>
    <property type="project" value="InterPro"/>
</dbReference>
<organism evidence="3">
    <name type="scientific">Brassica oleracea</name>
    <name type="common">Wild cabbage</name>
    <dbReference type="NCBI Taxonomy" id="3712"/>
    <lineage>
        <taxon>Eukaryota</taxon>
        <taxon>Viridiplantae</taxon>
        <taxon>Streptophyta</taxon>
        <taxon>Embryophyta</taxon>
        <taxon>Tracheophyta</taxon>
        <taxon>Spermatophyta</taxon>
        <taxon>Magnoliopsida</taxon>
        <taxon>eudicotyledons</taxon>
        <taxon>Gunneridae</taxon>
        <taxon>Pentapetalae</taxon>
        <taxon>rosids</taxon>
        <taxon>malvids</taxon>
        <taxon>Brassicales</taxon>
        <taxon>Brassicaceae</taxon>
        <taxon>Brassiceae</taxon>
        <taxon>Brassica</taxon>
    </lineage>
</organism>
<protein>
    <recommendedName>
        <fullName evidence="2">RNase H type-1 domain-containing protein</fullName>
    </recommendedName>
</protein>
<dbReference type="PANTHER" id="PTHR47074:SF49">
    <property type="entry name" value="POLYNUCLEOTIDYL TRANSFERASE, RIBONUCLEASE H-LIKE SUPERFAMILY PROTEIN"/>
    <property type="match status" value="1"/>
</dbReference>
<dbReference type="InterPro" id="IPR012337">
    <property type="entry name" value="RNaseH-like_sf"/>
</dbReference>
<dbReference type="InterPro" id="IPR036397">
    <property type="entry name" value="RNaseH_sf"/>
</dbReference>